<organism evidence="2 3">
    <name type="scientific">Novosphingobium pentaromativorans US6-1</name>
    <dbReference type="NCBI Taxonomy" id="1088721"/>
    <lineage>
        <taxon>Bacteria</taxon>
        <taxon>Pseudomonadati</taxon>
        <taxon>Pseudomonadota</taxon>
        <taxon>Alphaproteobacteria</taxon>
        <taxon>Sphingomonadales</taxon>
        <taxon>Sphingomonadaceae</taxon>
        <taxon>Novosphingobium</taxon>
    </lineage>
</organism>
<dbReference type="KEGG" id="npn:JI59_06325"/>
<dbReference type="STRING" id="1088721.JI59_06325"/>
<keyword evidence="3" id="KW-1185">Reference proteome</keyword>
<dbReference type="Proteomes" id="UP000004030">
    <property type="component" value="Unassembled WGS sequence"/>
</dbReference>
<evidence type="ECO:0000313" key="2">
    <source>
        <dbReference type="EMBL" id="EHJ60235.1"/>
    </source>
</evidence>
<keyword evidence="1" id="KW-0175">Coiled coil</keyword>
<evidence type="ECO:0000256" key="1">
    <source>
        <dbReference type="SAM" id="Coils"/>
    </source>
</evidence>
<dbReference type="EMBL" id="AGFM01000040">
    <property type="protein sequence ID" value="EHJ60235.1"/>
    <property type="molecule type" value="Genomic_DNA"/>
</dbReference>
<sequence length="100" mass="11337">MRISRSIKSVETGMDELLAMAGELLAEIARGRIATTEDAYEGQRPMMRVANMQRNLMEARSELVRAHSDLSKLAERMDIPYECPDNRGELRDLDLERAVA</sequence>
<accession>G6EEJ0</accession>
<proteinExistence type="predicted"/>
<dbReference type="AlphaFoldDB" id="G6EEJ0"/>
<feature type="coiled-coil region" evidence="1">
    <location>
        <begin position="49"/>
        <end position="76"/>
    </location>
</feature>
<reference evidence="2 3" key="1">
    <citation type="journal article" date="2012" name="J. Bacteriol.">
        <title>Genome sequence of benzo(a)pyrene-degrading bacterium Novosphingobium pentaromativorans US6-1.</title>
        <authorList>
            <person name="Luo Y.R."/>
            <person name="Kang S.G."/>
            <person name="Kim S.J."/>
            <person name="Kim M.R."/>
            <person name="Li N."/>
            <person name="Lee J.H."/>
            <person name="Kwon K.K."/>
        </authorList>
    </citation>
    <scope>NUCLEOTIDE SEQUENCE [LARGE SCALE GENOMIC DNA]</scope>
    <source>
        <strain evidence="2 3">US6-1</strain>
    </source>
</reference>
<comment type="caution">
    <text evidence="2">The sequence shown here is derived from an EMBL/GenBank/DDBJ whole genome shotgun (WGS) entry which is preliminary data.</text>
</comment>
<dbReference type="PATRIC" id="fig|1088721.3.peg.2727"/>
<evidence type="ECO:0000313" key="3">
    <source>
        <dbReference type="Proteomes" id="UP000004030"/>
    </source>
</evidence>
<protein>
    <submittedName>
        <fullName evidence="2">Uncharacterized protein</fullName>
    </submittedName>
</protein>
<name>G6EEJ0_9SPHN</name>
<gene>
    <name evidence="2" type="ORF">NSU_2761</name>
</gene>